<evidence type="ECO:0000313" key="5">
    <source>
        <dbReference type="Proteomes" id="UP001154240"/>
    </source>
</evidence>
<dbReference type="PANTHER" id="PTHR45228">
    <property type="entry name" value="CYCLIC DI-GMP PHOSPHODIESTERASE TM_0186-RELATED"/>
    <property type="match status" value="1"/>
</dbReference>
<dbReference type="InterPro" id="IPR052020">
    <property type="entry name" value="Cyclic_di-GMP/3'3'-cGAMP_PDE"/>
</dbReference>
<dbReference type="PROSITE" id="PS51832">
    <property type="entry name" value="HD_GYP"/>
    <property type="match status" value="1"/>
</dbReference>
<evidence type="ECO:0000256" key="1">
    <source>
        <dbReference type="PROSITE-ProRule" id="PRU00169"/>
    </source>
</evidence>
<dbReference type="AlphaFoldDB" id="A0A9X4MHJ3"/>
<protein>
    <submittedName>
        <fullName evidence="4">DUF3369 domain-containing protein</fullName>
    </submittedName>
</protein>
<accession>A0A9X4MHJ3</accession>
<dbReference type="SMART" id="SM00448">
    <property type="entry name" value="REC"/>
    <property type="match status" value="1"/>
</dbReference>
<dbReference type="InterPro" id="IPR011006">
    <property type="entry name" value="CheY-like_superfamily"/>
</dbReference>
<dbReference type="RefSeq" id="WP_307633323.1">
    <property type="nucleotide sequence ID" value="NZ_JAPHEH010000001.1"/>
</dbReference>
<dbReference type="CDD" id="cd00077">
    <property type="entry name" value="HDc"/>
    <property type="match status" value="1"/>
</dbReference>
<feature type="modified residue" description="4-aspartylphosphate" evidence="1">
    <location>
        <position position="86"/>
    </location>
</feature>
<organism evidence="4 5">
    <name type="scientific">Thiovibrio frasassiensis</name>
    <dbReference type="NCBI Taxonomy" id="2984131"/>
    <lineage>
        <taxon>Bacteria</taxon>
        <taxon>Pseudomonadati</taxon>
        <taxon>Thermodesulfobacteriota</taxon>
        <taxon>Desulfobulbia</taxon>
        <taxon>Desulfobulbales</taxon>
        <taxon>Thiovibrionaceae</taxon>
        <taxon>Thiovibrio</taxon>
    </lineage>
</organism>
<reference evidence="4" key="2">
    <citation type="submission" date="2022-10" db="EMBL/GenBank/DDBJ databases">
        <authorList>
            <person name="Aronson H.S."/>
        </authorList>
    </citation>
    <scope>NUCLEOTIDE SEQUENCE</scope>
    <source>
        <strain evidence="4">RS19-109</strain>
    </source>
</reference>
<keyword evidence="1" id="KW-0597">Phosphoprotein</keyword>
<dbReference type="SUPFAM" id="SSF52172">
    <property type="entry name" value="CheY-like"/>
    <property type="match status" value="1"/>
</dbReference>
<dbReference type="InterPro" id="IPR001789">
    <property type="entry name" value="Sig_transdc_resp-reg_receiver"/>
</dbReference>
<comment type="caution">
    <text evidence="4">The sequence shown here is derived from an EMBL/GenBank/DDBJ whole genome shotgun (WGS) entry which is preliminary data.</text>
</comment>
<dbReference type="Gene3D" id="3.40.50.2300">
    <property type="match status" value="1"/>
</dbReference>
<dbReference type="InterPro" id="IPR037522">
    <property type="entry name" value="HD_GYP_dom"/>
</dbReference>
<dbReference type="Gene3D" id="1.10.3210.10">
    <property type="entry name" value="Hypothetical protein af1432"/>
    <property type="match status" value="1"/>
</dbReference>
<dbReference type="CDD" id="cd00156">
    <property type="entry name" value="REC"/>
    <property type="match status" value="1"/>
</dbReference>
<sequence>MVESPEAVFFADEPEGSVSPRQQAVGKGAWKVLVVDDEEEVHAVTKLVLADFSYENKGLLFLHAYSGKEARALIAEHPDTAIIFLDVVMEKNDAGLEVVRHIREELKNSFVRIILRTGQPGQAPAEKVIIEYDINDYKEKTELTAQKLFTTMVASLRSYRDILTIDANRKGLEKIIDAATYICRLRSIKNLASGVLTQLVSILHLSENALYCQTSGIAVANLQGNFKMLAATGAYEPYIDAETKGDLPDNVLDCVQQVTTLKKSICLDNRYIGYFCSERGEETVIYLEGWRDLSVLDRRMIEVFCSNVQVAYENVLLNQEIEGTQKEIIYTLGQLAEMRSLETGNHVHRVAEYSRLLAEKHGLSQREVEVIRLASSMHDVGKVAIPDAILNKTGPLSPAEFEVMKTHTIRAQEMLGLSDREIVKAAIVIAMQHHEKFDGSGYPKGLKGEEIHISARITAIADVFDALGSDRSYRQAWEMEAILDLIRTERGAHFDPVLVDLFFENIEAILAIKITLAE</sequence>
<dbReference type="SUPFAM" id="SSF109604">
    <property type="entry name" value="HD-domain/PDEase-like"/>
    <property type="match status" value="1"/>
</dbReference>
<dbReference type="Pfam" id="PF13487">
    <property type="entry name" value="HD_5"/>
    <property type="match status" value="1"/>
</dbReference>
<keyword evidence="5" id="KW-1185">Reference proteome</keyword>
<dbReference type="Pfam" id="PF11849">
    <property type="entry name" value="DUF3369"/>
    <property type="match status" value="1"/>
</dbReference>
<proteinExistence type="predicted"/>
<dbReference type="Proteomes" id="UP001154240">
    <property type="component" value="Unassembled WGS sequence"/>
</dbReference>
<dbReference type="Pfam" id="PF00072">
    <property type="entry name" value="Response_reg"/>
    <property type="match status" value="1"/>
</dbReference>
<name>A0A9X4MHJ3_9BACT</name>
<dbReference type="InterPro" id="IPR021800">
    <property type="entry name" value="DUF3369"/>
</dbReference>
<evidence type="ECO:0000313" key="4">
    <source>
        <dbReference type="EMBL" id="MDG4476355.1"/>
    </source>
</evidence>
<dbReference type="GO" id="GO:0000160">
    <property type="term" value="P:phosphorelay signal transduction system"/>
    <property type="evidence" value="ECO:0007669"/>
    <property type="project" value="InterPro"/>
</dbReference>
<dbReference type="PANTHER" id="PTHR45228:SF9">
    <property type="entry name" value="3'3'-CGAMP-SPECIFIC PHOSPHODIESTERASE 2"/>
    <property type="match status" value="1"/>
</dbReference>
<feature type="domain" description="Response regulatory" evidence="2">
    <location>
        <begin position="31"/>
        <end position="155"/>
    </location>
</feature>
<gene>
    <name evidence="4" type="ORF">OLX77_09315</name>
</gene>
<evidence type="ECO:0000259" key="3">
    <source>
        <dbReference type="PROSITE" id="PS51832"/>
    </source>
</evidence>
<dbReference type="PROSITE" id="PS50110">
    <property type="entry name" value="RESPONSE_REGULATORY"/>
    <property type="match status" value="1"/>
</dbReference>
<evidence type="ECO:0000259" key="2">
    <source>
        <dbReference type="PROSITE" id="PS50110"/>
    </source>
</evidence>
<dbReference type="SMART" id="SM00471">
    <property type="entry name" value="HDc"/>
    <property type="match status" value="1"/>
</dbReference>
<feature type="domain" description="HD-GYP" evidence="3">
    <location>
        <begin position="321"/>
        <end position="518"/>
    </location>
</feature>
<reference evidence="4" key="1">
    <citation type="journal article" date="2022" name="bioRxiv">
        <title>Thiovibrio frasassiensisgen. nov., sp. nov., an autotrophic, elemental sulfur disproportionating bacterium isolated from sulfidic karst sediment, and proposal of Thiovibrionaceae fam. nov.</title>
        <authorList>
            <person name="Aronson H."/>
            <person name="Thomas C."/>
            <person name="Bhattacharyya M."/>
            <person name="Eckstein S."/>
            <person name="Jensen S."/>
            <person name="Barco R."/>
            <person name="Macalady J."/>
            <person name="Amend J."/>
        </authorList>
    </citation>
    <scope>NUCLEOTIDE SEQUENCE</scope>
    <source>
        <strain evidence="4">RS19-109</strain>
    </source>
</reference>
<dbReference type="EMBL" id="JAPHEH010000001">
    <property type="protein sequence ID" value="MDG4476355.1"/>
    <property type="molecule type" value="Genomic_DNA"/>
</dbReference>
<dbReference type="InterPro" id="IPR003607">
    <property type="entry name" value="HD/PDEase_dom"/>
</dbReference>